<dbReference type="Proteomes" id="UP000555003">
    <property type="component" value="Unassembled WGS sequence"/>
</dbReference>
<accession>A0ABR6DLL5</accession>
<organism evidence="1 2">
    <name type="scientific">Flavobacterium gossypii</name>
    <dbReference type="NCBI Taxonomy" id="1646119"/>
    <lineage>
        <taxon>Bacteria</taxon>
        <taxon>Pseudomonadati</taxon>
        <taxon>Bacteroidota</taxon>
        <taxon>Flavobacteriia</taxon>
        <taxon>Flavobacteriales</taxon>
        <taxon>Flavobacteriaceae</taxon>
        <taxon>Flavobacterium</taxon>
    </lineage>
</organism>
<keyword evidence="2" id="KW-1185">Reference proteome</keyword>
<protein>
    <recommendedName>
        <fullName evidence="3">DUF4935 domain-containing protein</fullName>
    </recommendedName>
</protein>
<gene>
    <name evidence="1" type="ORF">GGR22_000703</name>
</gene>
<evidence type="ECO:0008006" key="3">
    <source>
        <dbReference type="Google" id="ProtNLM"/>
    </source>
</evidence>
<reference evidence="1 2" key="1">
    <citation type="submission" date="2020-08" db="EMBL/GenBank/DDBJ databases">
        <title>Genomic Encyclopedia of Type Strains, Phase IV (KMG-IV): sequencing the most valuable type-strain genomes for metagenomic binning, comparative biology and taxonomic classification.</title>
        <authorList>
            <person name="Goeker M."/>
        </authorList>
    </citation>
    <scope>NUCLEOTIDE SEQUENCE [LARGE SCALE GENOMIC DNA]</scope>
    <source>
        <strain evidence="1 2">DSM 100397</strain>
    </source>
</reference>
<dbReference type="EMBL" id="JACJIS010000001">
    <property type="protein sequence ID" value="MBA9072577.1"/>
    <property type="molecule type" value="Genomic_DNA"/>
</dbReference>
<evidence type="ECO:0000313" key="2">
    <source>
        <dbReference type="Proteomes" id="UP000555003"/>
    </source>
</evidence>
<comment type="caution">
    <text evidence="1">The sequence shown here is derived from an EMBL/GenBank/DDBJ whole genome shotgun (WGS) entry which is preliminary data.</text>
</comment>
<dbReference type="RefSeq" id="WP_182492585.1">
    <property type="nucleotide sequence ID" value="NZ_JACJIS010000001.1"/>
</dbReference>
<proteinExistence type="predicted"/>
<sequence>MIRIYLDWNVFSRLGSKDETHKRLTEILSDETKFLIPYSEAHLIDIYRSYKKVGNDGISGHLDKLQQYSKSLFITDTIKHQLEFQNLATREAMQQYIEAYNDHQDFNFDLAELIKPFESLLEPLLNFQIPNPLLSFQESEDNKTCNNKLRTTKDAQKLLGDEETTSFGQIMENLLKMSSTILQDNSYSEMRDNFQKDLKVNTGRLNNKRFDPMETLDENAQKLKKENFMELHQSLLIGNDDKSLFNRIIALCRHLDFNGFFADNITPEHHLDNVETDYKHIGYASTCDIFIISDKKTKEKAIMAFDMLNIKVEVLSPQEFVAFSDNNFVKIENKKQLIDYLFWVTTNKPILIKNGLQFHYVFSYVLDYFNIITTPIENPKQLVLRKFSTSNNIGVLIREITEIRNKLLNLLGNPIIEYGNIGDEFYAISWMTEDLVLFDFKYIEASLILDVQQCRKMKRLERILKTTKEMACLVTRKFKEKYSKRRTI</sequence>
<evidence type="ECO:0000313" key="1">
    <source>
        <dbReference type="EMBL" id="MBA9072577.1"/>
    </source>
</evidence>
<name>A0ABR6DLL5_9FLAO</name>